<keyword evidence="2" id="KW-0732">Signal</keyword>
<feature type="disulfide bond" evidence="6">
    <location>
        <begin position="147"/>
        <end position="156"/>
    </location>
</feature>
<dbReference type="GO" id="GO:0045597">
    <property type="term" value="P:positive regulation of cell differentiation"/>
    <property type="evidence" value="ECO:0007669"/>
    <property type="project" value="UniProtKB-ARBA"/>
</dbReference>
<dbReference type="Pfam" id="PF12661">
    <property type="entry name" value="hEGF"/>
    <property type="match status" value="1"/>
</dbReference>
<dbReference type="PROSITE" id="PS01187">
    <property type="entry name" value="EGF_CA"/>
    <property type="match status" value="1"/>
</dbReference>
<keyword evidence="4 6" id="KW-1015">Disulfide bond</keyword>
<evidence type="ECO:0000256" key="5">
    <source>
        <dbReference type="ARBA" id="ARBA00023180"/>
    </source>
</evidence>
<dbReference type="GO" id="GO:0060218">
    <property type="term" value="P:hematopoietic stem cell differentiation"/>
    <property type="evidence" value="ECO:0007669"/>
    <property type="project" value="UniProtKB-ARBA"/>
</dbReference>
<dbReference type="InterPro" id="IPR000742">
    <property type="entry name" value="EGF"/>
</dbReference>
<evidence type="ECO:0000259" key="7">
    <source>
        <dbReference type="PROSITE" id="PS50026"/>
    </source>
</evidence>
<proteinExistence type="predicted"/>
<dbReference type="SUPFAM" id="SSF57196">
    <property type="entry name" value="EGF/Laminin"/>
    <property type="match status" value="4"/>
</dbReference>
<comment type="caution">
    <text evidence="6">Lacks conserved residue(s) required for the propagation of feature annotation.</text>
</comment>
<feature type="disulfide bond" evidence="6">
    <location>
        <begin position="69"/>
        <end position="78"/>
    </location>
</feature>
<dbReference type="GO" id="GO:0007411">
    <property type="term" value="P:axon guidance"/>
    <property type="evidence" value="ECO:0007669"/>
    <property type="project" value="TreeGrafter"/>
</dbReference>
<reference evidence="8 9" key="1">
    <citation type="journal article" date="2023" name="Mol. Biol. Evol.">
        <title>Genomics of Secondarily Temperate Adaptation in the Only Non-Antarctic Icefish.</title>
        <authorList>
            <person name="Rivera-Colon A.G."/>
            <person name="Rayamajhi N."/>
            <person name="Minhas B.F."/>
            <person name="Madrigal G."/>
            <person name="Bilyk K.T."/>
            <person name="Yoon V."/>
            <person name="Hune M."/>
            <person name="Gregory S."/>
            <person name="Cheng C.H.C."/>
            <person name="Catchen J.M."/>
        </authorList>
    </citation>
    <scope>NUCLEOTIDE SEQUENCE [LARGE SCALE GENOMIC DNA]</scope>
    <source>
        <strain evidence="8">JC2023a</strain>
    </source>
</reference>
<dbReference type="SMART" id="SM00179">
    <property type="entry name" value="EGF_CA"/>
    <property type="match status" value="3"/>
</dbReference>
<dbReference type="FunFam" id="2.10.25.10:FF:000004">
    <property type="entry name" value="Neurogenic locus notch 1"/>
    <property type="match status" value="1"/>
</dbReference>
<dbReference type="PROSITE" id="PS01186">
    <property type="entry name" value="EGF_2"/>
    <property type="match status" value="3"/>
</dbReference>
<dbReference type="AlphaFoldDB" id="A0AAN8BCM3"/>
<evidence type="ECO:0000256" key="6">
    <source>
        <dbReference type="PROSITE-ProRule" id="PRU00076"/>
    </source>
</evidence>
<dbReference type="PROSITE" id="PS00010">
    <property type="entry name" value="ASX_HYDROXYL"/>
    <property type="match status" value="2"/>
</dbReference>
<dbReference type="GO" id="GO:0005886">
    <property type="term" value="C:plasma membrane"/>
    <property type="evidence" value="ECO:0007669"/>
    <property type="project" value="TreeGrafter"/>
</dbReference>
<dbReference type="SMART" id="SM00181">
    <property type="entry name" value="EGF"/>
    <property type="match status" value="5"/>
</dbReference>
<feature type="domain" description="EGF-like" evidence="7">
    <location>
        <begin position="43"/>
        <end position="79"/>
    </location>
</feature>
<dbReference type="PANTHER" id="PTHR45836:SF13">
    <property type="entry name" value="PROTEIN CRUMBS"/>
    <property type="match status" value="1"/>
</dbReference>
<evidence type="ECO:0000313" key="9">
    <source>
        <dbReference type="Proteomes" id="UP001335648"/>
    </source>
</evidence>
<dbReference type="InterPro" id="IPR051355">
    <property type="entry name" value="Notch/Slit_guidance"/>
</dbReference>
<dbReference type="PROSITE" id="PS00022">
    <property type="entry name" value="EGF_1"/>
    <property type="match status" value="4"/>
</dbReference>
<dbReference type="Proteomes" id="UP001335648">
    <property type="component" value="Unassembled WGS sequence"/>
</dbReference>
<dbReference type="GO" id="GO:0005509">
    <property type="term" value="F:calcium ion binding"/>
    <property type="evidence" value="ECO:0007669"/>
    <property type="project" value="InterPro"/>
</dbReference>
<dbReference type="CDD" id="cd00054">
    <property type="entry name" value="EGF_CA"/>
    <property type="match status" value="3"/>
</dbReference>
<dbReference type="FunFam" id="2.10.25.10:FF:000100">
    <property type="entry name" value="neurogenic locus notch homolog protein 3"/>
    <property type="match status" value="1"/>
</dbReference>
<dbReference type="InterPro" id="IPR000152">
    <property type="entry name" value="EGF-type_Asp/Asn_hydroxyl_site"/>
</dbReference>
<feature type="domain" description="EGF-like" evidence="7">
    <location>
        <begin position="119"/>
        <end position="157"/>
    </location>
</feature>
<comment type="caution">
    <text evidence="8">The sequence shown here is derived from an EMBL/GenBank/DDBJ whole genome shotgun (WGS) entry which is preliminary data.</text>
</comment>
<dbReference type="PROSITE" id="PS50026">
    <property type="entry name" value="EGF_3"/>
    <property type="match status" value="4"/>
</dbReference>
<dbReference type="PRINTS" id="PR00010">
    <property type="entry name" value="EGFBLOOD"/>
</dbReference>
<protein>
    <recommendedName>
        <fullName evidence="7">EGF-like domain-containing protein</fullName>
    </recommendedName>
</protein>
<keyword evidence="9" id="KW-1185">Reference proteome</keyword>
<dbReference type="EMBL" id="JAULUE010002062">
    <property type="protein sequence ID" value="KAK5882297.1"/>
    <property type="molecule type" value="Genomic_DNA"/>
</dbReference>
<dbReference type="GO" id="GO:0009986">
    <property type="term" value="C:cell surface"/>
    <property type="evidence" value="ECO:0007669"/>
    <property type="project" value="TreeGrafter"/>
</dbReference>
<evidence type="ECO:0000256" key="1">
    <source>
        <dbReference type="ARBA" id="ARBA00022536"/>
    </source>
</evidence>
<evidence type="ECO:0000256" key="2">
    <source>
        <dbReference type="ARBA" id="ARBA00022729"/>
    </source>
</evidence>
<dbReference type="InterPro" id="IPR001881">
    <property type="entry name" value="EGF-like_Ca-bd_dom"/>
</dbReference>
<dbReference type="GO" id="GO:0043235">
    <property type="term" value="C:receptor complex"/>
    <property type="evidence" value="ECO:0007669"/>
    <property type="project" value="TreeGrafter"/>
</dbReference>
<feature type="disulfide bond" evidence="6">
    <location>
        <begin position="107"/>
        <end position="116"/>
    </location>
</feature>
<dbReference type="FunFam" id="2.10.25.10:FF:000472">
    <property type="entry name" value="Uncharacterized protein, isoform A"/>
    <property type="match status" value="1"/>
</dbReference>
<feature type="domain" description="EGF-like" evidence="7">
    <location>
        <begin position="81"/>
        <end position="117"/>
    </location>
</feature>
<feature type="disulfide bond" evidence="6">
    <location>
        <begin position="128"/>
        <end position="145"/>
    </location>
</feature>
<dbReference type="PANTHER" id="PTHR45836">
    <property type="entry name" value="SLIT HOMOLOG"/>
    <property type="match status" value="1"/>
</dbReference>
<name>A0AAN8BCM3_9TELE</name>
<dbReference type="GO" id="GO:1901222">
    <property type="term" value="P:regulation of non-canonical NF-kappaB signal transduction"/>
    <property type="evidence" value="ECO:0007669"/>
    <property type="project" value="UniProtKB-ARBA"/>
</dbReference>
<dbReference type="InterPro" id="IPR018097">
    <property type="entry name" value="EGF_Ca-bd_CS"/>
</dbReference>
<gene>
    <name evidence="8" type="ORF">CesoFtcFv8_020897</name>
</gene>
<organism evidence="8 9">
    <name type="scientific">Champsocephalus esox</name>
    <name type="common">pike icefish</name>
    <dbReference type="NCBI Taxonomy" id="159716"/>
    <lineage>
        <taxon>Eukaryota</taxon>
        <taxon>Metazoa</taxon>
        <taxon>Chordata</taxon>
        <taxon>Craniata</taxon>
        <taxon>Vertebrata</taxon>
        <taxon>Euteleostomi</taxon>
        <taxon>Actinopterygii</taxon>
        <taxon>Neopterygii</taxon>
        <taxon>Teleostei</taxon>
        <taxon>Neoteleostei</taxon>
        <taxon>Acanthomorphata</taxon>
        <taxon>Eupercaria</taxon>
        <taxon>Perciformes</taxon>
        <taxon>Notothenioidei</taxon>
        <taxon>Channichthyidae</taxon>
        <taxon>Champsocephalus</taxon>
    </lineage>
</organism>
<dbReference type="Gene3D" id="2.10.25.10">
    <property type="entry name" value="Laminin"/>
    <property type="match status" value="4"/>
</dbReference>
<accession>A0AAN8BCM3</accession>
<keyword evidence="5" id="KW-0325">Glycoprotein</keyword>
<sequence length="192" mass="20968">MVSVSNSNWLMKREVTCHLDLPVVDGFYCLCNPGYAGLRCEQDIDDCMNSLCSSNSICRDLHLSYECVCHSGWEGEFCQREIDECLSQPCKNNATCTDLLNSYKCLCSLGWTGVDCAEDVDECDSGPCLNGAQCQESDVPGEFSCTCAPFFSGPLCNHPYDPCDPLHNPCLHNSTCLTHSNGTASCRCPAGE</sequence>
<evidence type="ECO:0000256" key="4">
    <source>
        <dbReference type="ARBA" id="ARBA00023157"/>
    </source>
</evidence>
<keyword evidence="1 6" id="KW-0245">EGF-like domain</keyword>
<evidence type="ECO:0000313" key="8">
    <source>
        <dbReference type="EMBL" id="KAK5882297.1"/>
    </source>
</evidence>
<dbReference type="InterPro" id="IPR013032">
    <property type="entry name" value="EGF-like_CS"/>
</dbReference>
<dbReference type="Pfam" id="PF00008">
    <property type="entry name" value="EGF"/>
    <property type="match status" value="3"/>
</dbReference>
<evidence type="ECO:0000256" key="3">
    <source>
        <dbReference type="ARBA" id="ARBA00022737"/>
    </source>
</evidence>
<dbReference type="GO" id="GO:0007219">
    <property type="term" value="P:Notch signaling pathway"/>
    <property type="evidence" value="ECO:0007669"/>
    <property type="project" value="TreeGrafter"/>
</dbReference>
<keyword evidence="3" id="KW-0677">Repeat</keyword>
<feature type="domain" description="EGF-like" evidence="7">
    <location>
        <begin position="159"/>
        <end position="192"/>
    </location>
</feature>